<evidence type="ECO:0000256" key="2">
    <source>
        <dbReference type="ARBA" id="ARBA00005752"/>
    </source>
</evidence>
<dbReference type="Gene3D" id="3.60.20.10">
    <property type="entry name" value="Glutamine Phosphoribosylpyrophosphate, subunit 1, domain 1"/>
    <property type="match status" value="1"/>
</dbReference>
<dbReference type="SUPFAM" id="SSF56235">
    <property type="entry name" value="N-terminal nucleophile aminohydrolases (Ntn hydrolases)"/>
    <property type="match status" value="1"/>
</dbReference>
<dbReference type="GO" id="GO:0006529">
    <property type="term" value="P:asparagine biosynthetic process"/>
    <property type="evidence" value="ECO:0007669"/>
    <property type="project" value="UniProtKB-KW"/>
</dbReference>
<dbReference type="PANTHER" id="PTHR43284">
    <property type="entry name" value="ASPARAGINE SYNTHETASE (GLUTAMINE-HYDROLYZING)"/>
    <property type="match status" value="1"/>
</dbReference>
<organism evidence="12">
    <name type="scientific">Castellaniella ginsengisoli</name>
    <dbReference type="NCBI Taxonomy" id="546114"/>
    <lineage>
        <taxon>Bacteria</taxon>
        <taxon>Pseudomonadati</taxon>
        <taxon>Pseudomonadota</taxon>
        <taxon>Betaproteobacteria</taxon>
        <taxon>Burkholderiales</taxon>
        <taxon>Alcaligenaceae</taxon>
        <taxon>Castellaniella</taxon>
    </lineage>
</organism>
<dbReference type="Gene3D" id="3.40.50.620">
    <property type="entry name" value="HUPs"/>
    <property type="match status" value="1"/>
</dbReference>
<evidence type="ECO:0000256" key="10">
    <source>
        <dbReference type="PIRSR" id="PIRSR001589-3"/>
    </source>
</evidence>
<dbReference type="InterPro" id="IPR051786">
    <property type="entry name" value="ASN_synthetase/amidase"/>
</dbReference>
<evidence type="ECO:0000256" key="4">
    <source>
        <dbReference type="ARBA" id="ARBA00022741"/>
    </source>
</evidence>
<evidence type="ECO:0000313" key="12">
    <source>
        <dbReference type="EMBL" id="XDJ69361.1"/>
    </source>
</evidence>
<evidence type="ECO:0000256" key="8">
    <source>
        <dbReference type="PIRSR" id="PIRSR001589-1"/>
    </source>
</evidence>
<dbReference type="PROSITE" id="PS51278">
    <property type="entry name" value="GATASE_TYPE_2"/>
    <property type="match status" value="1"/>
</dbReference>
<keyword evidence="8" id="KW-0028">Amino-acid biosynthesis</keyword>
<name>A0AB39ETI2_9BURK</name>
<feature type="active site" description="For GATase activity" evidence="8">
    <location>
        <position position="2"/>
    </location>
</feature>
<keyword evidence="6 8" id="KW-0315">Glutamine amidotransferase</keyword>
<evidence type="ECO:0000256" key="7">
    <source>
        <dbReference type="ARBA" id="ARBA00048741"/>
    </source>
</evidence>
<dbReference type="InterPro" id="IPR014729">
    <property type="entry name" value="Rossmann-like_a/b/a_fold"/>
</dbReference>
<feature type="binding site" evidence="9">
    <location>
        <position position="106"/>
    </location>
    <ligand>
        <name>L-glutamine</name>
        <dbReference type="ChEBI" id="CHEBI:58359"/>
    </ligand>
</feature>
<proteinExistence type="inferred from homology"/>
<dbReference type="SUPFAM" id="SSF52402">
    <property type="entry name" value="Adenine nucleotide alpha hydrolases-like"/>
    <property type="match status" value="1"/>
</dbReference>
<keyword evidence="5 9" id="KW-0067">ATP-binding</keyword>
<dbReference type="PIRSF" id="PIRSF001589">
    <property type="entry name" value="Asn_synthetase_glu-h"/>
    <property type="match status" value="1"/>
</dbReference>
<dbReference type="EC" id="6.3.5.4" evidence="3"/>
<evidence type="ECO:0000256" key="3">
    <source>
        <dbReference type="ARBA" id="ARBA00012737"/>
    </source>
</evidence>
<dbReference type="EMBL" id="CP158262">
    <property type="protein sequence ID" value="XDJ69361.1"/>
    <property type="molecule type" value="Genomic_DNA"/>
</dbReference>
<dbReference type="NCBIfam" id="TIGR01536">
    <property type="entry name" value="asn_synth_AEB"/>
    <property type="match status" value="1"/>
</dbReference>
<dbReference type="InterPro" id="IPR017932">
    <property type="entry name" value="GATase_2_dom"/>
</dbReference>
<keyword evidence="8" id="KW-0061">Asparagine biosynthesis</keyword>
<protein>
    <recommendedName>
        <fullName evidence="3">asparagine synthase (glutamine-hydrolyzing)</fullName>
        <ecNumber evidence="3">6.3.5.4</ecNumber>
    </recommendedName>
</protein>
<dbReference type="InterPro" id="IPR033738">
    <property type="entry name" value="AsnB_N"/>
</dbReference>
<dbReference type="GO" id="GO:0005829">
    <property type="term" value="C:cytosol"/>
    <property type="evidence" value="ECO:0007669"/>
    <property type="project" value="TreeGrafter"/>
</dbReference>
<dbReference type="Pfam" id="PF00733">
    <property type="entry name" value="Asn_synthase"/>
    <property type="match status" value="1"/>
</dbReference>
<gene>
    <name evidence="12" type="primary">asnB</name>
    <name evidence="12" type="ORF">ABRY94_00750</name>
</gene>
<feature type="site" description="Important for beta-aspartyl-AMP intermediate formation" evidence="10">
    <location>
        <position position="378"/>
    </location>
</feature>
<dbReference type="RefSeq" id="WP_368655538.1">
    <property type="nucleotide sequence ID" value="NZ_CP158262.1"/>
</dbReference>
<dbReference type="InterPro" id="IPR001962">
    <property type="entry name" value="Asn_synthase"/>
</dbReference>
<dbReference type="AlphaFoldDB" id="A0AB39ETI2"/>
<evidence type="ECO:0000256" key="5">
    <source>
        <dbReference type="ARBA" id="ARBA00022840"/>
    </source>
</evidence>
<dbReference type="CDD" id="cd01991">
    <property type="entry name" value="Asn_synthase_B_C"/>
    <property type="match status" value="1"/>
</dbReference>
<keyword evidence="4 9" id="KW-0547">Nucleotide-binding</keyword>
<evidence type="ECO:0000256" key="1">
    <source>
        <dbReference type="ARBA" id="ARBA00005187"/>
    </source>
</evidence>
<feature type="domain" description="Glutamine amidotransferase type-2" evidence="11">
    <location>
        <begin position="2"/>
        <end position="220"/>
    </location>
</feature>
<dbReference type="CDD" id="cd00712">
    <property type="entry name" value="AsnB"/>
    <property type="match status" value="1"/>
</dbReference>
<comment type="catalytic activity">
    <reaction evidence="7">
        <text>L-aspartate + L-glutamine + ATP + H2O = L-asparagine + L-glutamate + AMP + diphosphate + H(+)</text>
        <dbReference type="Rhea" id="RHEA:12228"/>
        <dbReference type="ChEBI" id="CHEBI:15377"/>
        <dbReference type="ChEBI" id="CHEBI:15378"/>
        <dbReference type="ChEBI" id="CHEBI:29985"/>
        <dbReference type="ChEBI" id="CHEBI:29991"/>
        <dbReference type="ChEBI" id="CHEBI:30616"/>
        <dbReference type="ChEBI" id="CHEBI:33019"/>
        <dbReference type="ChEBI" id="CHEBI:58048"/>
        <dbReference type="ChEBI" id="CHEBI:58359"/>
        <dbReference type="ChEBI" id="CHEBI:456215"/>
        <dbReference type="EC" id="6.3.5.4"/>
    </reaction>
</comment>
<comment type="similarity">
    <text evidence="2">Belongs to the asparagine synthetase family.</text>
</comment>
<feature type="binding site" evidence="9">
    <location>
        <begin position="376"/>
        <end position="377"/>
    </location>
    <ligand>
        <name>ATP</name>
        <dbReference type="ChEBI" id="CHEBI:30616"/>
    </ligand>
</feature>
<dbReference type="PANTHER" id="PTHR43284:SF1">
    <property type="entry name" value="ASPARAGINE SYNTHETASE"/>
    <property type="match status" value="1"/>
</dbReference>
<keyword evidence="12" id="KW-0436">Ligase</keyword>
<dbReference type="GO" id="GO:0005524">
    <property type="term" value="F:ATP binding"/>
    <property type="evidence" value="ECO:0007669"/>
    <property type="project" value="UniProtKB-KW"/>
</dbReference>
<comment type="pathway">
    <text evidence="1">Amino-acid biosynthesis; L-asparagine biosynthesis; L-asparagine from L-aspartate (L-Gln route): step 1/1.</text>
</comment>
<sequence length="626" mass="70450">MCGFAGFFAPSRFAADDSTEILRKQSLAIKHRGPDSDGVWCDDVTGFGVAHRRLSISDLSLAGHQPMVSQCGRYILAFNGEIYNHGELRSRLEQEGQGDAWRGHSDTEALLTCLARWGLERTLQACVGMFAFALWDRQSRTLALARDRMGEKPLYWGWQGQTLLFGSELKALRAHPDFQGKIDRDALTLLLRYNYIPAPHSIYCGIRKLRAGHYVVIGEGDRDAMPRPYWDYRDAVRAGLEIPFAGTDAQAIDELEARLMTSIQGQRVADVPLGAFLSGGIDSSLVVSLMQRQASQRVNTYAIGFQDKAFDEAVHARAVADHLGTDHAELYVTEQDALAVVPELPRIYCEPFADSSQIPTFLVSRMARQHVTVALSGDGGDELFGGYTPYQFMPRLWRWLRMVPAPLRQGVASMLAPLPVPQRIEKLLAILGAANREDLYLRVRSHWMGTESVVLGANEPDSLLRNPDAWRFVESFEAWMMSLDACGYMPDDILVKVDRAAMANSLETRVPLLDHRVVEFAARLPLSMKIRNGQGKWVLRQLLHRYVPQSLVDRPKAGFAVPLGSWLRGPLREWAEDLLRGSRLREEGYFDAEIIQEVWREHLGGRVDRSSRLWGILMFQAWLSGQ</sequence>
<accession>A0AB39ETI2</accession>
<evidence type="ECO:0000259" key="11">
    <source>
        <dbReference type="PROSITE" id="PS51278"/>
    </source>
</evidence>
<dbReference type="Pfam" id="PF13522">
    <property type="entry name" value="GATase_6"/>
    <property type="match status" value="1"/>
</dbReference>
<dbReference type="InterPro" id="IPR006426">
    <property type="entry name" value="Asn_synth_AEB"/>
</dbReference>
<dbReference type="InterPro" id="IPR029055">
    <property type="entry name" value="Ntn_hydrolases_N"/>
</dbReference>
<evidence type="ECO:0000256" key="6">
    <source>
        <dbReference type="ARBA" id="ARBA00022962"/>
    </source>
</evidence>
<evidence type="ECO:0000256" key="9">
    <source>
        <dbReference type="PIRSR" id="PIRSR001589-2"/>
    </source>
</evidence>
<feature type="binding site" evidence="9">
    <location>
        <position position="303"/>
    </location>
    <ligand>
        <name>ATP</name>
        <dbReference type="ChEBI" id="CHEBI:30616"/>
    </ligand>
</feature>
<dbReference type="GO" id="GO:0004066">
    <property type="term" value="F:asparagine synthase (glutamine-hydrolyzing) activity"/>
    <property type="evidence" value="ECO:0007669"/>
    <property type="project" value="UniProtKB-EC"/>
</dbReference>
<reference evidence="12" key="1">
    <citation type="submission" date="2024-05" db="EMBL/GenBank/DDBJ databases">
        <authorList>
            <person name="Luo Y.-C."/>
            <person name="Nicholds J."/>
            <person name="Mortimer T."/>
            <person name="Maboni G."/>
        </authorList>
    </citation>
    <scope>NUCLEOTIDE SEQUENCE</scope>
    <source>
        <strain evidence="12">144863</strain>
    </source>
</reference>